<reference evidence="3" key="1">
    <citation type="submission" date="2019-09" db="EMBL/GenBank/DDBJ databases">
        <authorList>
            <person name="Li J."/>
        </authorList>
    </citation>
    <scope>NUCLEOTIDE SEQUENCE [LARGE SCALE GENOMIC DNA]</scope>
    <source>
        <strain evidence="3">JCM 14732</strain>
    </source>
</reference>
<protein>
    <recommendedName>
        <fullName evidence="2">Glutamine amidotransferase domain-containing protein</fullName>
    </recommendedName>
</protein>
<accession>A0A5M4FG25</accession>
<name>A0A5M4FG25_9ACTN</name>
<dbReference type="Proteomes" id="UP000380867">
    <property type="component" value="Unassembled WGS sequence"/>
</dbReference>
<dbReference type="Gene3D" id="3.40.50.880">
    <property type="match status" value="1"/>
</dbReference>
<gene>
    <name evidence="3" type="ORF">ESP70_012710</name>
</gene>
<proteinExistence type="predicted"/>
<evidence type="ECO:0000313" key="4">
    <source>
        <dbReference type="Proteomes" id="UP000380867"/>
    </source>
</evidence>
<organism evidence="3 4">
    <name type="scientific">Aeromicrobium ginsengisoli</name>
    <dbReference type="NCBI Taxonomy" id="363867"/>
    <lineage>
        <taxon>Bacteria</taxon>
        <taxon>Bacillati</taxon>
        <taxon>Actinomycetota</taxon>
        <taxon>Actinomycetes</taxon>
        <taxon>Propionibacteriales</taxon>
        <taxon>Nocardioidaceae</taxon>
        <taxon>Aeromicrobium</taxon>
    </lineage>
</organism>
<dbReference type="EMBL" id="SDPQ02000002">
    <property type="protein sequence ID" value="KAA1398179.1"/>
    <property type="molecule type" value="Genomic_DNA"/>
</dbReference>
<dbReference type="GO" id="GO:0005829">
    <property type="term" value="C:cytosol"/>
    <property type="evidence" value="ECO:0007669"/>
    <property type="project" value="TreeGrafter"/>
</dbReference>
<dbReference type="PANTHER" id="PTHR42695:SF5">
    <property type="entry name" value="GLUTAMINE AMIDOTRANSFERASE YLR126C-RELATED"/>
    <property type="match status" value="1"/>
</dbReference>
<dbReference type="SUPFAM" id="SSF52317">
    <property type="entry name" value="Class I glutamine amidotransferase-like"/>
    <property type="match status" value="1"/>
</dbReference>
<evidence type="ECO:0000256" key="1">
    <source>
        <dbReference type="SAM" id="MobiDB-lite"/>
    </source>
</evidence>
<evidence type="ECO:0000313" key="3">
    <source>
        <dbReference type="EMBL" id="KAA1398179.1"/>
    </source>
</evidence>
<evidence type="ECO:0000259" key="2">
    <source>
        <dbReference type="Pfam" id="PF00117"/>
    </source>
</evidence>
<feature type="domain" description="Glutamine amidotransferase" evidence="2">
    <location>
        <begin position="96"/>
        <end position="214"/>
    </location>
</feature>
<dbReference type="AlphaFoldDB" id="A0A5M4FG25"/>
<feature type="compositionally biased region" description="Basic and acidic residues" evidence="1">
    <location>
        <begin position="22"/>
        <end position="34"/>
    </location>
</feature>
<sequence>MRGHSRPGASRSLSLQQRRPGSHSEPRHGRINRHNDLMRIHVVADEADKDGGHFHERLLQLGGELVELDRDDLPAYASIGDTDLIFLLGSDKGAHEPKWKDVVEAESRFVRGALRAGTPVMGICYGAQLMARALGGTSWRADQPELGWQRVDTIDPILCPEGPWAQMHSDVFAPGPTSNVIGTSWRGPQCFIDEAHGARAIAWQFHPEVTAETYERWVHEGYYGAVGIDTKDLIRQAHAHAAATRNLAHTLVDSALTYLRVTP</sequence>
<dbReference type="InterPro" id="IPR017926">
    <property type="entry name" value="GATASE"/>
</dbReference>
<dbReference type="InterPro" id="IPR029062">
    <property type="entry name" value="Class_I_gatase-like"/>
</dbReference>
<feature type="region of interest" description="Disordered" evidence="1">
    <location>
        <begin position="1"/>
        <end position="34"/>
    </location>
</feature>
<keyword evidence="4" id="KW-1185">Reference proteome</keyword>
<dbReference type="Pfam" id="PF00117">
    <property type="entry name" value="GATase"/>
    <property type="match status" value="1"/>
</dbReference>
<dbReference type="PANTHER" id="PTHR42695">
    <property type="entry name" value="GLUTAMINE AMIDOTRANSFERASE YLR126C-RELATED"/>
    <property type="match status" value="1"/>
</dbReference>
<comment type="caution">
    <text evidence="3">The sequence shown here is derived from an EMBL/GenBank/DDBJ whole genome shotgun (WGS) entry which is preliminary data.</text>
</comment>
<dbReference type="OrthoDB" id="5196541at2"/>
<dbReference type="InterPro" id="IPR044992">
    <property type="entry name" value="ChyE-like"/>
</dbReference>
<dbReference type="PROSITE" id="PS51273">
    <property type="entry name" value="GATASE_TYPE_1"/>
    <property type="match status" value="1"/>
</dbReference>